<reference evidence="1" key="2">
    <citation type="submission" date="2020-11" db="EMBL/GenBank/DDBJ databases">
        <title>Whole genome sequencing of Colletotrichum sp.</title>
        <authorList>
            <person name="Li H."/>
        </authorList>
    </citation>
    <scope>NUCLEOTIDE SEQUENCE</scope>
    <source>
        <strain evidence="1">CkLH20</strain>
    </source>
</reference>
<proteinExistence type="predicted"/>
<organism evidence="1 2">
    <name type="scientific">Colletotrichum karsti</name>
    <dbReference type="NCBI Taxonomy" id="1095194"/>
    <lineage>
        <taxon>Eukaryota</taxon>
        <taxon>Fungi</taxon>
        <taxon>Dikarya</taxon>
        <taxon>Ascomycota</taxon>
        <taxon>Pezizomycotina</taxon>
        <taxon>Sordariomycetes</taxon>
        <taxon>Hypocreomycetidae</taxon>
        <taxon>Glomerellales</taxon>
        <taxon>Glomerellaceae</taxon>
        <taxon>Colletotrichum</taxon>
        <taxon>Colletotrichum boninense species complex</taxon>
    </lineage>
</organism>
<evidence type="ECO:0000313" key="1">
    <source>
        <dbReference type="EMBL" id="KAF9872819.1"/>
    </source>
</evidence>
<evidence type="ECO:0008006" key="3">
    <source>
        <dbReference type="Google" id="ProtNLM"/>
    </source>
</evidence>
<dbReference type="RefSeq" id="XP_038742280.1">
    <property type="nucleotide sequence ID" value="XM_038892397.1"/>
</dbReference>
<dbReference type="GeneID" id="62165471"/>
<dbReference type="EMBL" id="JAATWM020000035">
    <property type="protein sequence ID" value="KAF9872819.1"/>
    <property type="molecule type" value="Genomic_DNA"/>
</dbReference>
<comment type="caution">
    <text evidence="1">The sequence shown here is derived from an EMBL/GenBank/DDBJ whole genome shotgun (WGS) entry which is preliminary data.</text>
</comment>
<gene>
    <name evidence="1" type="ORF">CkaCkLH20_09682</name>
</gene>
<dbReference type="AlphaFoldDB" id="A0A9P6LE65"/>
<sequence>MSETFIPLRSREIRRYLPGKLLKLYPYTPADPHGSNDYPENDLPVDLQPGWVRGFDPTNVFDPDIVLKVDQQLATGYDRQSQVTLCSFVKTPSQHDDDKHAPRRGKAYPTQVVAKSFDAALYSDFYGISHDQRADSDLSIEHAAYNHMYGRGLTGYPHLTPEYYGTYVAVFDLGVDYSGRRRYRCSGVVLMQYIPGISVENLCNRPNGTELAPPRMHPFKGASDDREVFLDDDFRKDVIRQFLDGAVRMLHVGIEHDSAEPRNLFVTMMNDDEDLDAPWVVIIDYTLTQVLRFTKEGREDPDDPVQGIEKLPLPPHPWERFSFTALGKFVGWYPFSRYYNLRTNKYEEKPIFAKEIVWCKQGRPVNWDEASEEQRKEFRQVPSFVYNKNGKKVVEAEKEFDAWLIDTFDPIVEGSEVGGNYSTFETLRRIEDADQKPETDQL</sequence>
<reference evidence="1" key="1">
    <citation type="submission" date="2020-03" db="EMBL/GenBank/DDBJ databases">
        <authorList>
            <person name="He L."/>
        </authorList>
    </citation>
    <scope>NUCLEOTIDE SEQUENCE</scope>
    <source>
        <strain evidence="1">CkLH20</strain>
    </source>
</reference>
<protein>
    <recommendedName>
        <fullName evidence="3">Protein kinase domain-containing protein</fullName>
    </recommendedName>
</protein>
<name>A0A9P6LE65_9PEZI</name>
<dbReference type="Proteomes" id="UP000781932">
    <property type="component" value="Unassembled WGS sequence"/>
</dbReference>
<keyword evidence="2" id="KW-1185">Reference proteome</keyword>
<dbReference type="OrthoDB" id="4267316at2759"/>
<evidence type="ECO:0000313" key="2">
    <source>
        <dbReference type="Proteomes" id="UP000781932"/>
    </source>
</evidence>
<accession>A0A9P6LE65</accession>